<evidence type="ECO:0000256" key="2">
    <source>
        <dbReference type="ARBA" id="ARBA00023125"/>
    </source>
</evidence>
<dbReference type="RefSeq" id="WP_110464093.1">
    <property type="nucleotide sequence ID" value="NZ_JAMOFZ010000002.1"/>
</dbReference>
<evidence type="ECO:0000313" key="6">
    <source>
        <dbReference type="Proteomes" id="UP000247540"/>
    </source>
</evidence>
<dbReference type="InterPro" id="IPR010982">
    <property type="entry name" value="Lambda_DNA-bd_dom_sf"/>
</dbReference>
<dbReference type="GO" id="GO:0003700">
    <property type="term" value="F:DNA-binding transcription factor activity"/>
    <property type="evidence" value="ECO:0007669"/>
    <property type="project" value="TreeGrafter"/>
</dbReference>
<keyword evidence="6" id="KW-1185">Reference proteome</keyword>
<dbReference type="InterPro" id="IPR000843">
    <property type="entry name" value="HTH_LacI"/>
</dbReference>
<dbReference type="SUPFAM" id="SSF47413">
    <property type="entry name" value="lambda repressor-like DNA-binding domains"/>
    <property type="match status" value="1"/>
</dbReference>
<dbReference type="SUPFAM" id="SSF53822">
    <property type="entry name" value="Periplasmic binding protein-like I"/>
    <property type="match status" value="1"/>
</dbReference>
<keyword evidence="2" id="KW-0238">DNA-binding</keyword>
<gene>
    <name evidence="5" type="ORF">DFQ15_101118</name>
</gene>
<evidence type="ECO:0000259" key="4">
    <source>
        <dbReference type="PROSITE" id="PS50932"/>
    </source>
</evidence>
<evidence type="ECO:0000313" key="5">
    <source>
        <dbReference type="EMBL" id="PYE79798.1"/>
    </source>
</evidence>
<dbReference type="Gene3D" id="3.40.50.2300">
    <property type="match status" value="2"/>
</dbReference>
<dbReference type="CDD" id="cd01575">
    <property type="entry name" value="PBP1_GntR"/>
    <property type="match status" value="1"/>
</dbReference>
<dbReference type="CDD" id="cd01392">
    <property type="entry name" value="HTH_LacI"/>
    <property type="match status" value="1"/>
</dbReference>
<feature type="domain" description="HTH lacI-type" evidence="4">
    <location>
        <begin position="18"/>
        <end position="72"/>
    </location>
</feature>
<dbReference type="PANTHER" id="PTHR30146:SF33">
    <property type="entry name" value="TRANSCRIPTIONAL REGULATOR"/>
    <property type="match status" value="1"/>
</dbReference>
<dbReference type="InterPro" id="IPR046335">
    <property type="entry name" value="LacI/GalR-like_sensor"/>
</dbReference>
<dbReference type="EMBL" id="QJTC01000001">
    <property type="protein sequence ID" value="PYE79798.1"/>
    <property type="molecule type" value="Genomic_DNA"/>
</dbReference>
<dbReference type="Pfam" id="PF13377">
    <property type="entry name" value="Peripla_BP_3"/>
    <property type="match status" value="1"/>
</dbReference>
<dbReference type="PROSITE" id="PS50932">
    <property type="entry name" value="HTH_LACI_2"/>
    <property type="match status" value="1"/>
</dbReference>
<dbReference type="Pfam" id="PF00356">
    <property type="entry name" value="LacI"/>
    <property type="match status" value="1"/>
</dbReference>
<keyword evidence="1" id="KW-0805">Transcription regulation</keyword>
<evidence type="ECO:0000256" key="3">
    <source>
        <dbReference type="ARBA" id="ARBA00023163"/>
    </source>
</evidence>
<evidence type="ECO:0000256" key="1">
    <source>
        <dbReference type="ARBA" id="ARBA00023015"/>
    </source>
</evidence>
<sequence length="343" mass="36116">MTKARTTIRQPRKGVGATTLADVARLAGVSVITVSRALSMPQLVSAATREKVHVAVECTGYVPNLQASGQASNRSRLVAAMVPTIAGPVFLETVQSLTETLAASGYQLLLGQSGYDHSREDALIDAMVGRRPDGIVLTGIVRSAAGRQRLIASGIPVVETWDLTPTPIDMLVGFSHERVGAAMAHYLLGKGHRRMALITGDDQRARRRCDSFQRTLRAAGVAEAPVCTVPAPTTLAGGRDALARLLQAHPRIDALACSSDALAHGAIIEAQVRGIDVPGRLGVMGFGDMAFAGHTYPPITTVDIDGNAIGRQAARFIVDGGHVPDDRPKIVDIGFSVVERASA</sequence>
<protein>
    <submittedName>
        <fullName evidence="5">LacI family transcriptional regulator</fullName>
    </submittedName>
</protein>
<dbReference type="InterPro" id="IPR028082">
    <property type="entry name" value="Peripla_BP_I"/>
</dbReference>
<dbReference type="Proteomes" id="UP000247540">
    <property type="component" value="Unassembled WGS sequence"/>
</dbReference>
<comment type="caution">
    <text evidence="5">The sequence shown here is derived from an EMBL/GenBank/DDBJ whole genome shotgun (WGS) entry which is preliminary data.</text>
</comment>
<dbReference type="Gene3D" id="1.10.260.40">
    <property type="entry name" value="lambda repressor-like DNA-binding domains"/>
    <property type="match status" value="1"/>
</dbReference>
<dbReference type="AlphaFoldDB" id="A0A318SMD7"/>
<accession>A0A318SMD7</accession>
<keyword evidence="3" id="KW-0804">Transcription</keyword>
<dbReference type="PROSITE" id="PS00356">
    <property type="entry name" value="HTH_LACI_1"/>
    <property type="match status" value="1"/>
</dbReference>
<dbReference type="PANTHER" id="PTHR30146">
    <property type="entry name" value="LACI-RELATED TRANSCRIPTIONAL REPRESSOR"/>
    <property type="match status" value="1"/>
</dbReference>
<reference evidence="5 6" key="1">
    <citation type="submission" date="2018-06" db="EMBL/GenBank/DDBJ databases">
        <title>Genomic Encyclopedia of Type Strains, Phase III (KMG-III): the genomes of soil and plant-associated and newly described type strains.</title>
        <authorList>
            <person name="Whitman W."/>
        </authorList>
    </citation>
    <scope>NUCLEOTIDE SEQUENCE [LARGE SCALE GENOMIC DNA]</scope>
    <source>
        <strain evidence="5 6">CECT 7646</strain>
    </source>
</reference>
<name>A0A318SMD7_9BURK</name>
<dbReference type="GO" id="GO:0000976">
    <property type="term" value="F:transcription cis-regulatory region binding"/>
    <property type="evidence" value="ECO:0007669"/>
    <property type="project" value="TreeGrafter"/>
</dbReference>
<organism evidence="5 6">
    <name type="scientific">Xylophilus ampelinus</name>
    <dbReference type="NCBI Taxonomy" id="54067"/>
    <lineage>
        <taxon>Bacteria</taxon>
        <taxon>Pseudomonadati</taxon>
        <taxon>Pseudomonadota</taxon>
        <taxon>Betaproteobacteria</taxon>
        <taxon>Burkholderiales</taxon>
        <taxon>Xylophilus</taxon>
    </lineage>
</organism>
<dbReference type="OrthoDB" id="8770688at2"/>
<dbReference type="SMART" id="SM00354">
    <property type="entry name" value="HTH_LACI"/>
    <property type="match status" value="1"/>
</dbReference>
<proteinExistence type="predicted"/>